<dbReference type="Proteomes" id="UP001237780">
    <property type="component" value="Unassembled WGS sequence"/>
</dbReference>
<accession>A0ABU0S6Q5</accession>
<comment type="caution">
    <text evidence="1">The sequence shown here is derived from an EMBL/GenBank/DDBJ whole genome shotgun (WGS) entry which is preliminary data.</text>
</comment>
<keyword evidence="2" id="KW-1185">Reference proteome</keyword>
<gene>
    <name evidence="1" type="ORF">QFZ34_001503</name>
</gene>
<organism evidence="1 2">
    <name type="scientific">Phyllobacterium ifriqiyense</name>
    <dbReference type="NCBI Taxonomy" id="314238"/>
    <lineage>
        <taxon>Bacteria</taxon>
        <taxon>Pseudomonadati</taxon>
        <taxon>Pseudomonadota</taxon>
        <taxon>Alphaproteobacteria</taxon>
        <taxon>Hyphomicrobiales</taxon>
        <taxon>Phyllobacteriaceae</taxon>
        <taxon>Phyllobacterium</taxon>
    </lineage>
</organism>
<evidence type="ECO:0000313" key="2">
    <source>
        <dbReference type="Proteomes" id="UP001237780"/>
    </source>
</evidence>
<protein>
    <submittedName>
        <fullName evidence="1">Uncharacterized protein</fullName>
    </submittedName>
</protein>
<evidence type="ECO:0000313" key="1">
    <source>
        <dbReference type="EMBL" id="MDQ0996326.1"/>
    </source>
</evidence>
<dbReference type="EMBL" id="JAUSZT010000002">
    <property type="protein sequence ID" value="MDQ0996326.1"/>
    <property type="molecule type" value="Genomic_DNA"/>
</dbReference>
<name>A0ABU0S6Q5_9HYPH</name>
<reference evidence="1 2" key="1">
    <citation type="submission" date="2023-07" db="EMBL/GenBank/DDBJ databases">
        <title>Comparative genomics of wheat-associated soil bacteria to identify genetic determinants of phenazine resistance.</title>
        <authorList>
            <person name="Mouncey N."/>
        </authorList>
    </citation>
    <scope>NUCLEOTIDE SEQUENCE [LARGE SCALE GENOMIC DNA]</scope>
    <source>
        <strain evidence="1 2">W4I11</strain>
    </source>
</reference>
<proteinExistence type="predicted"/>
<sequence length="192" mass="21251">MPPSQCATLTPLTQLDMRYLKLYALAGYDGIVLTPIELECFVGVERQQNENATTSSCCSRCLSDRHLVQKLQPGHARLRNREPPDPHEAASLSCAVCGTCLCLRPARQFVGKGIKLARSFGGFKDEVRLLIDNNDLSHARTCPWSAPTPRLTWMNVGPSVPAFKYFAIVLRESPVLRPMSRIHASRAMPSDG</sequence>